<evidence type="ECO:0000256" key="1">
    <source>
        <dbReference type="SAM" id="Coils"/>
    </source>
</evidence>
<keyword evidence="2" id="KW-0812">Transmembrane</keyword>
<evidence type="ECO:0000313" key="3">
    <source>
        <dbReference type="EMBL" id="MDN5063328.1"/>
    </source>
</evidence>
<keyword evidence="2" id="KW-1133">Transmembrane helix</keyword>
<feature type="transmembrane region" description="Helical" evidence="2">
    <location>
        <begin position="69"/>
        <end position="91"/>
    </location>
</feature>
<proteinExistence type="predicted"/>
<evidence type="ECO:0000313" key="4">
    <source>
        <dbReference type="Proteomes" id="UP001171529"/>
    </source>
</evidence>
<keyword evidence="2" id="KW-0472">Membrane</keyword>
<evidence type="ECO:0000256" key="2">
    <source>
        <dbReference type="SAM" id="Phobius"/>
    </source>
</evidence>
<sequence length="115" mass="13574">MSDTQKIEELEKKVLELEKLKDNCTLTNDIKVSLTKYIKSNEEIKEEVEKIINENKIKQDIHKKSWLEYIIRTTPILLYILLTWCIIISIADKIIEYKKIDIPLTKEVKVAQDAK</sequence>
<feature type="coiled-coil region" evidence="1">
    <location>
        <begin position="7"/>
        <end position="61"/>
    </location>
</feature>
<accession>A0AAW7PQL1</accession>
<protein>
    <submittedName>
        <fullName evidence="3">Uncharacterized protein</fullName>
    </submittedName>
</protein>
<dbReference type="AlphaFoldDB" id="A0AAW7PQL1"/>
<reference evidence="3" key="2">
    <citation type="journal article" date="2023" name="Microorganisms">
        <title>Genomic Characterization of Arcobacter butzleri Strains Isolated from Various Sources in Lithuania.</title>
        <authorList>
            <person name="Uljanovas D."/>
            <person name="Golz G."/>
            <person name="Fleischmann S."/>
            <person name="Kudirkiene E."/>
            <person name="Kasetiene N."/>
            <person name="Grineviciene A."/>
            <person name="Tamuleviciene E."/>
            <person name="Aksomaitiene J."/>
            <person name="Alter T."/>
            <person name="Malakauskas M."/>
        </authorList>
    </citation>
    <scope>NUCLEOTIDE SEQUENCE</scope>
    <source>
        <strain evidence="3">RCM39</strain>
    </source>
</reference>
<dbReference type="EMBL" id="JAPZDC010000002">
    <property type="protein sequence ID" value="MDN5063328.1"/>
    <property type="molecule type" value="Genomic_DNA"/>
</dbReference>
<organism evidence="3 4">
    <name type="scientific">Aliarcobacter butzleri</name>
    <dbReference type="NCBI Taxonomy" id="28197"/>
    <lineage>
        <taxon>Bacteria</taxon>
        <taxon>Pseudomonadati</taxon>
        <taxon>Campylobacterota</taxon>
        <taxon>Epsilonproteobacteria</taxon>
        <taxon>Campylobacterales</taxon>
        <taxon>Arcobacteraceae</taxon>
        <taxon>Aliarcobacter</taxon>
    </lineage>
</organism>
<keyword evidence="1" id="KW-0175">Coiled coil</keyword>
<name>A0AAW7PQL1_9BACT</name>
<gene>
    <name evidence="3" type="ORF">O8C91_03865</name>
</gene>
<dbReference type="RefSeq" id="WP_152058632.1">
    <property type="nucleotide sequence ID" value="NZ_CABVSS010000007.1"/>
</dbReference>
<comment type="caution">
    <text evidence="3">The sequence shown here is derived from an EMBL/GenBank/DDBJ whole genome shotgun (WGS) entry which is preliminary data.</text>
</comment>
<reference evidence="3" key="1">
    <citation type="submission" date="2022-12" db="EMBL/GenBank/DDBJ databases">
        <authorList>
            <person name="Uljanovas D."/>
        </authorList>
    </citation>
    <scope>NUCLEOTIDE SEQUENCE</scope>
    <source>
        <strain evidence="3">RCM39</strain>
    </source>
</reference>
<dbReference type="Proteomes" id="UP001171529">
    <property type="component" value="Unassembled WGS sequence"/>
</dbReference>